<reference evidence="1 2" key="1">
    <citation type="journal article" date="2016" name="Front. Microbiol.">
        <title>Genomic Insight into the Host-Endosymbiont Relationship of Endozoicomonas montiporae CL-33(T) with its Coral Host.</title>
        <authorList>
            <person name="Ding J.-Y."/>
            <person name="Shiu J.-H."/>
            <person name="Chen W.-M."/>
            <person name="Chiang Y.-R."/>
            <person name="Tang S.-L."/>
        </authorList>
    </citation>
    <scope>NUCLEOTIDE SEQUENCE [LARGE SCALE GENOMIC DNA]</scope>
    <source>
        <strain evidence="1 2">CL-33</strain>
    </source>
</reference>
<proteinExistence type="predicted"/>
<dbReference type="InterPro" id="IPR025563">
    <property type="entry name" value="DUF4286"/>
</dbReference>
<dbReference type="PATRIC" id="fig|570277.3.peg.1859"/>
<dbReference type="KEGG" id="emp:EZMO1_1726"/>
<organism evidence="1 2">
    <name type="scientific">Endozoicomonas montiporae CL-33</name>
    <dbReference type="NCBI Taxonomy" id="570277"/>
    <lineage>
        <taxon>Bacteria</taxon>
        <taxon>Pseudomonadati</taxon>
        <taxon>Pseudomonadota</taxon>
        <taxon>Gammaproteobacteria</taxon>
        <taxon>Oceanospirillales</taxon>
        <taxon>Endozoicomonadaceae</taxon>
        <taxon>Endozoicomonas</taxon>
    </lineage>
</organism>
<dbReference type="STRING" id="570277.EZMO1_1726"/>
<protein>
    <recommendedName>
        <fullName evidence="3">DUF4286 domain-containing protein</fullName>
    </recommendedName>
</protein>
<evidence type="ECO:0008006" key="3">
    <source>
        <dbReference type="Google" id="ProtNLM"/>
    </source>
</evidence>
<sequence>MIYEVNCMIPASRRDEFLGWLELHVKQLLRIDGFEDATISCLNEDERLPDEHAGFCVQYFLKDSSSFDHYLQEHASTMRQDGLNRFGSDLKIYRRLLSSPVFSSQ</sequence>
<dbReference type="RefSeq" id="WP_034874139.1">
    <property type="nucleotide sequence ID" value="NZ_CP013251.1"/>
</dbReference>
<evidence type="ECO:0000313" key="1">
    <source>
        <dbReference type="EMBL" id="AMO55875.1"/>
    </source>
</evidence>
<accession>A0A142BAU9</accession>
<dbReference type="Proteomes" id="UP000071065">
    <property type="component" value="Chromosome"/>
</dbReference>
<gene>
    <name evidence="1" type="ORF">EZMO1_1726</name>
</gene>
<dbReference type="AlphaFoldDB" id="A0A142BAU9"/>
<dbReference type="EMBL" id="CP013251">
    <property type="protein sequence ID" value="AMO55875.1"/>
    <property type="molecule type" value="Genomic_DNA"/>
</dbReference>
<dbReference type="Pfam" id="PF14114">
    <property type="entry name" value="DUF4286"/>
    <property type="match status" value="1"/>
</dbReference>
<evidence type="ECO:0000313" key="2">
    <source>
        <dbReference type="Proteomes" id="UP000071065"/>
    </source>
</evidence>
<name>A0A142BAU9_9GAMM</name>